<reference evidence="1 2" key="1">
    <citation type="submission" date="2020-01" db="EMBL/GenBank/DDBJ databases">
        <title>Paenibacillus soybeanensis sp. nov. isolated from the nodules of soybean (Glycine max(L.) Merr).</title>
        <authorList>
            <person name="Wang H."/>
        </authorList>
    </citation>
    <scope>NUCLEOTIDE SEQUENCE [LARGE SCALE GENOMIC DNA]</scope>
    <source>
        <strain evidence="1 2">T1</strain>
    </source>
</reference>
<keyword evidence="2" id="KW-1185">Reference proteome</keyword>
<comment type="caution">
    <text evidence="1">The sequence shown here is derived from an EMBL/GenBank/DDBJ whole genome shotgun (WGS) entry which is preliminary data.</text>
</comment>
<evidence type="ECO:0000313" key="2">
    <source>
        <dbReference type="Proteomes" id="UP000665561"/>
    </source>
</evidence>
<evidence type="ECO:0008006" key="3">
    <source>
        <dbReference type="Google" id="ProtNLM"/>
    </source>
</evidence>
<dbReference type="RefSeq" id="WP_161741817.1">
    <property type="nucleotide sequence ID" value="NZ_JAAAMV010000002.1"/>
</dbReference>
<evidence type="ECO:0000313" key="1">
    <source>
        <dbReference type="EMBL" id="NBD23399.1"/>
    </source>
</evidence>
<dbReference type="Proteomes" id="UP000665561">
    <property type="component" value="Unassembled WGS sequence"/>
</dbReference>
<protein>
    <recommendedName>
        <fullName evidence="3">MarR family transcriptional regulator</fullName>
    </recommendedName>
</protein>
<gene>
    <name evidence="1" type="ORF">GT019_05905</name>
</gene>
<name>A0ABW9XLR8_9BACL</name>
<proteinExistence type="predicted"/>
<sequence>MEVLDTKRCLFCDSLVQVRHKGGSEWYMNCLCSPSGAYGLKDDSYEPFRQLSYSDKRNMFPIISAYIREKSDCEEVVIVSFDERDAILLSPQVPLTTEEKGLRLLRYLHRHASGPDDPVVINQFSQSFNLTYSLNLQELVYIAEKLKEEGMIERIGSTFRLTDKGWLEAESSASGKSLKPCFVLLPEGAEELAQAWMETVFPRLIQLGYAPKLLQVEGRSPSAKPVHEAMQQVLTCKLLIADISEPEAETWMYAGYAIGNEIPVAWTCRSSASGGSRPAGVRPIVWDDPEQLAGQLQHALSRDA</sequence>
<organism evidence="1 2">
    <name type="scientific">Paenibacillus glycinis</name>
    <dbReference type="NCBI Taxonomy" id="2697035"/>
    <lineage>
        <taxon>Bacteria</taxon>
        <taxon>Bacillati</taxon>
        <taxon>Bacillota</taxon>
        <taxon>Bacilli</taxon>
        <taxon>Bacillales</taxon>
        <taxon>Paenibacillaceae</taxon>
        <taxon>Paenibacillus</taxon>
    </lineage>
</organism>
<dbReference type="EMBL" id="JAAAMV010000002">
    <property type="protein sequence ID" value="NBD23399.1"/>
    <property type="molecule type" value="Genomic_DNA"/>
</dbReference>
<accession>A0ABW9XLR8</accession>